<dbReference type="EMBL" id="BAABME010017705">
    <property type="protein sequence ID" value="GAA0151063.1"/>
    <property type="molecule type" value="Genomic_DNA"/>
</dbReference>
<evidence type="ECO:0000313" key="4">
    <source>
        <dbReference type="Proteomes" id="UP001454036"/>
    </source>
</evidence>
<name>A0AAV3PIX4_LITER</name>
<proteinExistence type="inferred from homology"/>
<comment type="caution">
    <text evidence="3">The sequence shown here is derived from an EMBL/GenBank/DDBJ whole genome shotgun (WGS) entry which is preliminary data.</text>
</comment>
<evidence type="ECO:0000259" key="2">
    <source>
        <dbReference type="Pfam" id="PF13839"/>
    </source>
</evidence>
<sequence length="133" mass="15516">MFTLLRTFSPAHFEGGSWDQGGGCNRTRPFTEDEVIDRANGVDGEYRKVQVEEIERARKEGERWGNKFEVLDITKAMLMRPDGHPGLYWGNKWMKGYNDCIHWCLPGPVDAWNELLLYMLRKQLDEHKKSPTN</sequence>
<keyword evidence="4" id="KW-1185">Reference proteome</keyword>
<protein>
    <recommendedName>
        <fullName evidence="2">Trichome birefringence-like C-terminal domain-containing protein</fullName>
    </recommendedName>
</protein>
<dbReference type="Proteomes" id="UP001454036">
    <property type="component" value="Unassembled WGS sequence"/>
</dbReference>
<dbReference type="PANTHER" id="PTHR32285:SF28">
    <property type="entry name" value="XYLOGLUCAN O-ACETYLTRANSFERASE 2"/>
    <property type="match status" value="1"/>
</dbReference>
<evidence type="ECO:0000256" key="1">
    <source>
        <dbReference type="ARBA" id="ARBA00007727"/>
    </source>
</evidence>
<dbReference type="PANTHER" id="PTHR32285">
    <property type="entry name" value="PROTEIN TRICHOME BIREFRINGENCE-LIKE 9-RELATED"/>
    <property type="match status" value="1"/>
</dbReference>
<dbReference type="GO" id="GO:0016413">
    <property type="term" value="F:O-acetyltransferase activity"/>
    <property type="evidence" value="ECO:0007669"/>
    <property type="project" value="InterPro"/>
</dbReference>
<dbReference type="AlphaFoldDB" id="A0AAV3PIX4"/>
<comment type="similarity">
    <text evidence="1">Belongs to the PC-esterase family. TBL subfamily.</text>
</comment>
<evidence type="ECO:0000313" key="3">
    <source>
        <dbReference type="EMBL" id="GAA0151063.1"/>
    </source>
</evidence>
<accession>A0AAV3PIX4</accession>
<reference evidence="3 4" key="1">
    <citation type="submission" date="2024-01" db="EMBL/GenBank/DDBJ databases">
        <title>The complete chloroplast genome sequence of Lithospermum erythrorhizon: insights into the phylogenetic relationship among Boraginaceae species and the maternal lineages of purple gromwells.</title>
        <authorList>
            <person name="Okada T."/>
            <person name="Watanabe K."/>
        </authorList>
    </citation>
    <scope>NUCLEOTIDE SEQUENCE [LARGE SCALE GENOMIC DNA]</scope>
</reference>
<dbReference type="GO" id="GO:0005794">
    <property type="term" value="C:Golgi apparatus"/>
    <property type="evidence" value="ECO:0007669"/>
    <property type="project" value="TreeGrafter"/>
</dbReference>
<dbReference type="InterPro" id="IPR029962">
    <property type="entry name" value="TBL"/>
</dbReference>
<organism evidence="3 4">
    <name type="scientific">Lithospermum erythrorhizon</name>
    <name type="common">Purple gromwell</name>
    <name type="synonym">Lithospermum officinale var. erythrorhizon</name>
    <dbReference type="NCBI Taxonomy" id="34254"/>
    <lineage>
        <taxon>Eukaryota</taxon>
        <taxon>Viridiplantae</taxon>
        <taxon>Streptophyta</taxon>
        <taxon>Embryophyta</taxon>
        <taxon>Tracheophyta</taxon>
        <taxon>Spermatophyta</taxon>
        <taxon>Magnoliopsida</taxon>
        <taxon>eudicotyledons</taxon>
        <taxon>Gunneridae</taxon>
        <taxon>Pentapetalae</taxon>
        <taxon>asterids</taxon>
        <taxon>lamiids</taxon>
        <taxon>Boraginales</taxon>
        <taxon>Boraginaceae</taxon>
        <taxon>Boraginoideae</taxon>
        <taxon>Lithospermeae</taxon>
        <taxon>Lithospermum</taxon>
    </lineage>
</organism>
<gene>
    <name evidence="3" type="ORF">LIER_37225</name>
</gene>
<dbReference type="Pfam" id="PF13839">
    <property type="entry name" value="PC-Esterase"/>
    <property type="match status" value="1"/>
</dbReference>
<dbReference type="InterPro" id="IPR026057">
    <property type="entry name" value="TBL_C"/>
</dbReference>
<feature type="domain" description="Trichome birefringence-like C-terminal" evidence="2">
    <location>
        <begin position="3"/>
        <end position="118"/>
    </location>
</feature>